<keyword evidence="1" id="KW-0812">Transmembrane</keyword>
<evidence type="ECO:0000256" key="1">
    <source>
        <dbReference type="SAM" id="Phobius"/>
    </source>
</evidence>
<sequence length="150" mass="17185">MIQAFSSFFKTFNSLLPKGVFLLVFSILVQCFTIVSITITSIEVLGKDLFLIIFLSMFIMSTILVTTIFLVIIQKNIGITLSRIYSIILFIAVFISLVYAWNENKAFLITFNSIALITSFCILILYHSSFLSLYIKNARKIREELWGIKD</sequence>
<comment type="caution">
    <text evidence="2">The sequence shown here is derived from an EMBL/GenBank/DDBJ whole genome shotgun (WGS) entry which is preliminary data.</text>
</comment>
<feature type="transmembrane region" description="Helical" evidence="1">
    <location>
        <begin position="84"/>
        <end position="101"/>
    </location>
</feature>
<dbReference type="EMBL" id="NXIE01000003">
    <property type="protein sequence ID" value="RXK12623.1"/>
    <property type="molecule type" value="Genomic_DNA"/>
</dbReference>
<keyword evidence="1" id="KW-1133">Transmembrane helix</keyword>
<keyword evidence="1" id="KW-0472">Membrane</keyword>
<accession>A0A4Q1ASG8</accession>
<organism evidence="2 3">
    <name type="scientific">Halarcobacter mediterraneus</name>
    <dbReference type="NCBI Taxonomy" id="2023153"/>
    <lineage>
        <taxon>Bacteria</taxon>
        <taxon>Pseudomonadati</taxon>
        <taxon>Campylobacterota</taxon>
        <taxon>Epsilonproteobacteria</taxon>
        <taxon>Campylobacterales</taxon>
        <taxon>Arcobacteraceae</taxon>
        <taxon>Halarcobacter</taxon>
    </lineage>
</organism>
<evidence type="ECO:0000313" key="3">
    <source>
        <dbReference type="Proteomes" id="UP000289718"/>
    </source>
</evidence>
<keyword evidence="3" id="KW-1185">Reference proteome</keyword>
<evidence type="ECO:0000313" key="2">
    <source>
        <dbReference type="EMBL" id="RXK12623.1"/>
    </source>
</evidence>
<feature type="transmembrane region" description="Helical" evidence="1">
    <location>
        <begin position="49"/>
        <end position="72"/>
    </location>
</feature>
<proteinExistence type="predicted"/>
<gene>
    <name evidence="2" type="ORF">CP965_08575</name>
</gene>
<reference evidence="2 3" key="1">
    <citation type="submission" date="2017-09" db="EMBL/GenBank/DDBJ databases">
        <title>Genomics of the genus Arcobacter.</title>
        <authorList>
            <person name="Perez-Cataluna A."/>
            <person name="Figueras M.J."/>
            <person name="Salas-Masso N."/>
        </authorList>
    </citation>
    <scope>NUCLEOTIDE SEQUENCE [LARGE SCALE GENOMIC DNA]</scope>
    <source>
        <strain evidence="2 3">F156-34</strain>
    </source>
</reference>
<dbReference type="Proteomes" id="UP000289718">
    <property type="component" value="Unassembled WGS sequence"/>
</dbReference>
<dbReference type="AlphaFoldDB" id="A0A4Q1ASG8"/>
<feature type="transmembrane region" description="Helical" evidence="1">
    <location>
        <begin position="20"/>
        <end position="43"/>
    </location>
</feature>
<feature type="transmembrane region" description="Helical" evidence="1">
    <location>
        <begin position="107"/>
        <end position="135"/>
    </location>
</feature>
<protein>
    <submittedName>
        <fullName evidence="2">Uncharacterized protein</fullName>
    </submittedName>
</protein>
<dbReference type="RefSeq" id="WP_129061681.1">
    <property type="nucleotide sequence ID" value="NZ_NXIE01000003.1"/>
</dbReference>
<name>A0A4Q1ASG8_9BACT</name>